<dbReference type="STRING" id="1231657.A0A1Y1YUC3"/>
<evidence type="ECO:0000256" key="3">
    <source>
        <dbReference type="SAM" id="SignalP"/>
    </source>
</evidence>
<feature type="domain" description="Glucose-methanol-choline oxidoreductase N-terminal" evidence="4">
    <location>
        <begin position="302"/>
        <end position="316"/>
    </location>
</feature>
<comment type="similarity">
    <text evidence="1">Belongs to the GMC oxidoreductase family.</text>
</comment>
<comment type="caution">
    <text evidence="5">The sequence shown here is derived from an EMBL/GenBank/DDBJ whole genome shotgun (WGS) entry which is preliminary data.</text>
</comment>
<dbReference type="PANTHER" id="PTHR11552:SF115">
    <property type="entry name" value="DEHYDROGENASE XPTC-RELATED"/>
    <property type="match status" value="1"/>
</dbReference>
<reference evidence="5 6" key="1">
    <citation type="submission" date="2016-07" db="EMBL/GenBank/DDBJ databases">
        <title>Pervasive Adenine N6-methylation of Active Genes in Fungi.</title>
        <authorList>
            <consortium name="DOE Joint Genome Institute"/>
            <person name="Mondo S.J."/>
            <person name="Dannebaum R.O."/>
            <person name="Kuo R.C."/>
            <person name="Labutti K."/>
            <person name="Haridas S."/>
            <person name="Kuo A."/>
            <person name="Salamov A."/>
            <person name="Ahrendt S.R."/>
            <person name="Lipzen A."/>
            <person name="Sullivan W."/>
            <person name="Andreopoulos W.B."/>
            <person name="Clum A."/>
            <person name="Lindquist E."/>
            <person name="Daum C."/>
            <person name="Ramamoorthy G.K."/>
            <person name="Gryganskyi A."/>
            <person name="Culley D."/>
            <person name="Magnuson J.K."/>
            <person name="James T.Y."/>
            <person name="O'Malley M.A."/>
            <person name="Stajich J.E."/>
            <person name="Spatafora J.W."/>
            <person name="Visel A."/>
            <person name="Grigoriev I.V."/>
        </authorList>
    </citation>
    <scope>NUCLEOTIDE SEQUENCE [LARGE SCALE GENOMIC DNA]</scope>
    <source>
        <strain evidence="5 6">CBS 115471</strain>
    </source>
</reference>
<keyword evidence="6" id="KW-1185">Reference proteome</keyword>
<dbReference type="InterPro" id="IPR000172">
    <property type="entry name" value="GMC_OxRdtase_N"/>
</dbReference>
<feature type="binding site" evidence="2">
    <location>
        <position position="115"/>
    </location>
    <ligand>
        <name>FAD</name>
        <dbReference type="ChEBI" id="CHEBI:57692"/>
    </ligand>
</feature>
<dbReference type="PIRSF" id="PIRSF000137">
    <property type="entry name" value="Alcohol_oxidase"/>
    <property type="match status" value="1"/>
</dbReference>
<dbReference type="Pfam" id="PF05199">
    <property type="entry name" value="GMC_oxred_C"/>
    <property type="match status" value="1"/>
</dbReference>
<evidence type="ECO:0000313" key="6">
    <source>
        <dbReference type="Proteomes" id="UP000193144"/>
    </source>
</evidence>
<proteinExistence type="inferred from homology"/>
<dbReference type="GO" id="GO:0044550">
    <property type="term" value="P:secondary metabolite biosynthetic process"/>
    <property type="evidence" value="ECO:0007669"/>
    <property type="project" value="TreeGrafter"/>
</dbReference>
<keyword evidence="2" id="KW-0274">FAD</keyword>
<dbReference type="InterPro" id="IPR007867">
    <property type="entry name" value="GMC_OxRtase_C"/>
</dbReference>
<dbReference type="Proteomes" id="UP000193144">
    <property type="component" value="Unassembled WGS sequence"/>
</dbReference>
<dbReference type="AlphaFoldDB" id="A0A1Y1YUC3"/>
<dbReference type="EMBL" id="MCFA01000168">
    <property type="protein sequence ID" value="ORY01579.1"/>
    <property type="molecule type" value="Genomic_DNA"/>
</dbReference>
<dbReference type="Gene3D" id="3.50.50.60">
    <property type="entry name" value="FAD/NAD(P)-binding domain"/>
    <property type="match status" value="1"/>
</dbReference>
<accession>A0A1Y1YUC3</accession>
<evidence type="ECO:0000256" key="2">
    <source>
        <dbReference type="PIRSR" id="PIRSR000137-2"/>
    </source>
</evidence>
<dbReference type="SUPFAM" id="SSF54373">
    <property type="entry name" value="FAD-linked reductases, C-terminal domain"/>
    <property type="match status" value="1"/>
</dbReference>
<evidence type="ECO:0000256" key="1">
    <source>
        <dbReference type="ARBA" id="ARBA00010790"/>
    </source>
</evidence>
<dbReference type="InterPro" id="IPR036188">
    <property type="entry name" value="FAD/NAD-bd_sf"/>
</dbReference>
<protein>
    <submittedName>
        <fullName evidence="5">Choline dehydrogenase-like protein</fullName>
    </submittedName>
</protein>
<name>A0A1Y1YUC3_9PLEO</name>
<sequence length="620" mass="66544">MQFLLVSLGALAATVGAHALGRFARAINSTALSNDTTYDFIIAGGGIAGLTVADRLAEDPDVSVLVIEYGPFDQREDGVMIPGAYFPVPYLWLPLSSTPQKALGGAVYGVPCGRVVGGGSVVNALFFHRSGAEDYNAWDQLGATGWSWNNLLAYFRKSETFNRPDAAYTASHNITWDDSVHGFKGPVQASLAPYDYPGSANFYNGARSLGMRPSKDPNNGDGTGIFRLVRTVDPKTQTRNSARINHYDRVTESRPNYHILPNTAVKRIIFEGTTAVGVEYINRTTSVKSMVRAKKEVIVSAGSVHSPQILQLSGIGPAPLLKSLGIKPVVDLPGVGQNLQDHLVLAVNYNYTNNLFPNGGSLQSNTTYATEQRALYDTQQPSAYDLTATTGNLMIALPLRNYTSKTSPIISLAQSQDPASLLGTGNPDPTVLSGYKKQRKLIISHLNTEAAAIGSISWNTGPATSIYMTRPLSRGSVTINSTSILSDPLIDFGALSDPTDLELLLAIYLKNRELMATKDMAVLGPIETSPAPGIEDIEVIRENLKSALTPSNAHMCCTNAMMRREDGGVVDKEGRVYGTRGLSVVDASVWPIVVSSGPMPSVYAGAEKAADLIKRRYGLL</sequence>
<gene>
    <name evidence="5" type="ORF">BCR34DRAFT_605869</name>
</gene>
<dbReference type="OrthoDB" id="269227at2759"/>
<feature type="chain" id="PRO_5012982794" evidence="3">
    <location>
        <begin position="20"/>
        <end position="620"/>
    </location>
</feature>
<dbReference type="PANTHER" id="PTHR11552">
    <property type="entry name" value="GLUCOSE-METHANOL-CHOLINE GMC OXIDOREDUCTASE"/>
    <property type="match status" value="1"/>
</dbReference>
<dbReference type="InterPro" id="IPR012132">
    <property type="entry name" value="GMC_OxRdtase"/>
</dbReference>
<comment type="cofactor">
    <cofactor evidence="2">
        <name>FAD</name>
        <dbReference type="ChEBI" id="CHEBI:57692"/>
    </cofactor>
</comment>
<dbReference type="SUPFAM" id="SSF51905">
    <property type="entry name" value="FAD/NAD(P)-binding domain"/>
    <property type="match status" value="1"/>
</dbReference>
<keyword evidence="2" id="KW-0285">Flavoprotein</keyword>
<keyword evidence="3" id="KW-0732">Signal</keyword>
<dbReference type="PROSITE" id="PS00624">
    <property type="entry name" value="GMC_OXRED_2"/>
    <property type="match status" value="1"/>
</dbReference>
<evidence type="ECO:0000313" key="5">
    <source>
        <dbReference type="EMBL" id="ORY01579.1"/>
    </source>
</evidence>
<feature type="signal peptide" evidence="3">
    <location>
        <begin position="1"/>
        <end position="19"/>
    </location>
</feature>
<dbReference type="GO" id="GO:0016614">
    <property type="term" value="F:oxidoreductase activity, acting on CH-OH group of donors"/>
    <property type="evidence" value="ECO:0007669"/>
    <property type="project" value="InterPro"/>
</dbReference>
<feature type="binding site" evidence="2">
    <location>
        <position position="265"/>
    </location>
    <ligand>
        <name>FAD</name>
        <dbReference type="ChEBI" id="CHEBI:57692"/>
    </ligand>
</feature>
<evidence type="ECO:0000259" key="4">
    <source>
        <dbReference type="PROSITE" id="PS00624"/>
    </source>
</evidence>
<dbReference type="Gene3D" id="3.30.560.10">
    <property type="entry name" value="Glucose Oxidase, domain 3"/>
    <property type="match status" value="1"/>
</dbReference>
<dbReference type="Pfam" id="PF00732">
    <property type="entry name" value="GMC_oxred_N"/>
    <property type="match status" value="1"/>
</dbReference>
<organism evidence="5 6">
    <name type="scientific">Clohesyomyces aquaticus</name>
    <dbReference type="NCBI Taxonomy" id="1231657"/>
    <lineage>
        <taxon>Eukaryota</taxon>
        <taxon>Fungi</taxon>
        <taxon>Dikarya</taxon>
        <taxon>Ascomycota</taxon>
        <taxon>Pezizomycotina</taxon>
        <taxon>Dothideomycetes</taxon>
        <taxon>Pleosporomycetidae</taxon>
        <taxon>Pleosporales</taxon>
        <taxon>Lindgomycetaceae</taxon>
        <taxon>Clohesyomyces</taxon>
    </lineage>
</organism>
<dbReference type="GO" id="GO:0050660">
    <property type="term" value="F:flavin adenine dinucleotide binding"/>
    <property type="evidence" value="ECO:0007669"/>
    <property type="project" value="InterPro"/>
</dbReference>